<evidence type="ECO:0000256" key="2">
    <source>
        <dbReference type="ARBA" id="ARBA00022448"/>
    </source>
</evidence>
<feature type="transmembrane region" description="Helical" evidence="7">
    <location>
        <begin position="215"/>
        <end position="233"/>
    </location>
</feature>
<dbReference type="PROSITE" id="PS50928">
    <property type="entry name" value="ABC_TM1"/>
    <property type="match status" value="1"/>
</dbReference>
<dbReference type="EMBL" id="LGHJ01000003">
    <property type="protein sequence ID" value="KPL78612.1"/>
    <property type="molecule type" value="Genomic_DNA"/>
</dbReference>
<comment type="similarity">
    <text evidence="7">Belongs to the binding-protein-dependent transport system permease family.</text>
</comment>
<evidence type="ECO:0000313" key="9">
    <source>
        <dbReference type="EMBL" id="KPL78612.1"/>
    </source>
</evidence>
<keyword evidence="4 7" id="KW-0812">Transmembrane</keyword>
<dbReference type="CDD" id="cd06261">
    <property type="entry name" value="TM_PBP2"/>
    <property type="match status" value="1"/>
</dbReference>
<evidence type="ECO:0000256" key="4">
    <source>
        <dbReference type="ARBA" id="ARBA00022692"/>
    </source>
</evidence>
<evidence type="ECO:0000259" key="8">
    <source>
        <dbReference type="PROSITE" id="PS50928"/>
    </source>
</evidence>
<keyword evidence="5 7" id="KW-1133">Transmembrane helix</keyword>
<dbReference type="PANTHER" id="PTHR30151:SF0">
    <property type="entry name" value="ABC TRANSPORTER PERMEASE PROTEIN MJ0413-RELATED"/>
    <property type="match status" value="1"/>
</dbReference>
<comment type="caution">
    <text evidence="9">The sequence shown here is derived from an EMBL/GenBank/DDBJ whole genome shotgun (WGS) entry which is preliminary data.</text>
</comment>
<feature type="domain" description="ABC transmembrane type-1" evidence="8">
    <location>
        <begin position="52"/>
        <end position="233"/>
    </location>
</feature>
<proteinExistence type="inferred from homology"/>
<dbReference type="InterPro" id="IPR035906">
    <property type="entry name" value="MetI-like_sf"/>
</dbReference>
<dbReference type="RefSeq" id="WP_061913327.1">
    <property type="nucleotide sequence ID" value="NZ_DF967971.1"/>
</dbReference>
<accession>A0A0P6XZV4</accession>
<keyword evidence="3" id="KW-1003">Cell membrane</keyword>
<reference evidence="9 10" key="1">
    <citation type="submission" date="2015-07" db="EMBL/GenBank/DDBJ databases">
        <title>Draft genome of Bellilinea caldifistulae DSM 17877.</title>
        <authorList>
            <person name="Hemp J."/>
            <person name="Ward L.M."/>
            <person name="Pace L.A."/>
            <person name="Fischer W.W."/>
        </authorList>
    </citation>
    <scope>NUCLEOTIDE SEQUENCE [LARGE SCALE GENOMIC DNA]</scope>
    <source>
        <strain evidence="9 10">GOMI-1</strain>
    </source>
</reference>
<dbReference type="GO" id="GO:0055085">
    <property type="term" value="P:transmembrane transport"/>
    <property type="evidence" value="ECO:0007669"/>
    <property type="project" value="InterPro"/>
</dbReference>
<comment type="subcellular location">
    <subcellularLocation>
        <location evidence="1 7">Cell membrane</location>
        <topology evidence="1 7">Multi-pass membrane protein</topology>
    </subcellularLocation>
</comment>
<evidence type="ECO:0000256" key="7">
    <source>
        <dbReference type="RuleBase" id="RU363032"/>
    </source>
</evidence>
<keyword evidence="2 7" id="KW-0813">Transport</keyword>
<protein>
    <submittedName>
        <fullName evidence="9">ABC transporter permease</fullName>
    </submittedName>
</protein>
<name>A0A0P6XZV4_9CHLR</name>
<organism evidence="9 10">
    <name type="scientific">Bellilinea caldifistulae</name>
    <dbReference type="NCBI Taxonomy" id="360411"/>
    <lineage>
        <taxon>Bacteria</taxon>
        <taxon>Bacillati</taxon>
        <taxon>Chloroflexota</taxon>
        <taxon>Anaerolineae</taxon>
        <taxon>Anaerolineales</taxon>
        <taxon>Anaerolineaceae</taxon>
        <taxon>Bellilinea</taxon>
    </lineage>
</organism>
<evidence type="ECO:0000256" key="1">
    <source>
        <dbReference type="ARBA" id="ARBA00004651"/>
    </source>
</evidence>
<dbReference type="GO" id="GO:0005886">
    <property type="term" value="C:plasma membrane"/>
    <property type="evidence" value="ECO:0007669"/>
    <property type="project" value="UniProtKB-SubCell"/>
</dbReference>
<evidence type="ECO:0000313" key="10">
    <source>
        <dbReference type="Proteomes" id="UP000050514"/>
    </source>
</evidence>
<dbReference type="AlphaFoldDB" id="A0A0P6XZV4"/>
<dbReference type="PATRIC" id="fig|360411.5.peg.1636"/>
<dbReference type="SUPFAM" id="SSF161098">
    <property type="entry name" value="MetI-like"/>
    <property type="match status" value="1"/>
</dbReference>
<dbReference type="Gene3D" id="1.10.3720.10">
    <property type="entry name" value="MetI-like"/>
    <property type="match status" value="1"/>
</dbReference>
<dbReference type="PANTHER" id="PTHR30151">
    <property type="entry name" value="ALKANE SULFONATE ABC TRANSPORTER-RELATED, MEMBRANE SUBUNIT"/>
    <property type="match status" value="1"/>
</dbReference>
<feature type="transmembrane region" description="Helical" evidence="7">
    <location>
        <begin position="90"/>
        <end position="112"/>
    </location>
</feature>
<evidence type="ECO:0000256" key="6">
    <source>
        <dbReference type="ARBA" id="ARBA00023136"/>
    </source>
</evidence>
<keyword evidence="10" id="KW-1185">Reference proteome</keyword>
<evidence type="ECO:0000256" key="3">
    <source>
        <dbReference type="ARBA" id="ARBA00022475"/>
    </source>
</evidence>
<dbReference type="STRING" id="360411.AC812_00675"/>
<feature type="transmembrane region" description="Helical" evidence="7">
    <location>
        <begin position="156"/>
        <end position="175"/>
    </location>
</feature>
<dbReference type="OrthoDB" id="9796361at2"/>
<dbReference type="Pfam" id="PF00528">
    <property type="entry name" value="BPD_transp_1"/>
    <property type="match status" value="1"/>
</dbReference>
<evidence type="ECO:0000256" key="5">
    <source>
        <dbReference type="ARBA" id="ARBA00022989"/>
    </source>
</evidence>
<gene>
    <name evidence="9" type="ORF">AC812_00675</name>
</gene>
<feature type="transmembrane region" description="Helical" evidence="7">
    <location>
        <begin position="56"/>
        <end position="78"/>
    </location>
</feature>
<dbReference type="InterPro" id="IPR000515">
    <property type="entry name" value="MetI-like"/>
</dbReference>
<feature type="transmembrane region" description="Helical" evidence="7">
    <location>
        <begin position="181"/>
        <end position="203"/>
    </location>
</feature>
<feature type="transmembrane region" description="Helical" evidence="7">
    <location>
        <begin position="118"/>
        <end position="135"/>
    </location>
</feature>
<keyword evidence="6 7" id="KW-0472">Membrane</keyword>
<dbReference type="Proteomes" id="UP000050514">
    <property type="component" value="Unassembled WGS sequence"/>
</dbReference>
<sequence>MKRRDLLLASAGLLLIWQVIAMLVNQPILPPPGRVLVTLWEETRHGNLSGHFLASLWRVVASTLLAVLTAAPAGLALGQFKRLNAVFSPIIYILYPIPKVVFVPVVLLFLGIGELSKIVVIYLILFFQILVLVRDQAAGLHPELIRSVRSLGAGRLALFRFVFLPASIPGILTALRQSVGTAVAVLYIAELFATQRGLGYYIYLNGNTLFNYPAMYAGVIAMSILGLGLYFTVDGLERLLCPWQVKNRSTSG</sequence>